<gene>
    <name evidence="3" type="primary">scpA</name>
    <name evidence="4" type="ORF">SAMN04488112_10846</name>
</gene>
<dbReference type="HAMAP" id="MF_01805">
    <property type="entry name" value="ScpA"/>
    <property type="match status" value="1"/>
</dbReference>
<dbReference type="PANTHER" id="PTHR33969">
    <property type="entry name" value="SEGREGATION AND CONDENSATION PROTEIN A"/>
    <property type="match status" value="1"/>
</dbReference>
<proteinExistence type="inferred from homology"/>
<keyword evidence="3" id="KW-0963">Cytoplasm</keyword>
<keyword evidence="1 3" id="KW-0159">Chromosome partition</keyword>
<dbReference type="OrthoDB" id="9811016at2"/>
<accession>A0A1G6LN07</accession>
<comment type="subcellular location">
    <subcellularLocation>
        <location evidence="3">Cytoplasm</location>
    </subcellularLocation>
    <text evidence="3">Associated with two foci at the outer edges of the nucleoid region in young cells, and at four foci within both cell halves in older cells.</text>
</comment>
<dbReference type="AlphaFoldDB" id="A0A1G6LN07"/>
<keyword evidence="3" id="KW-0131">Cell cycle</keyword>
<dbReference type="InterPro" id="IPR003768">
    <property type="entry name" value="ScpA"/>
</dbReference>
<comment type="function">
    <text evidence="3">Participates in chromosomal partition during cell division. May act via the formation of a condensin-like complex containing Smc and ScpB that pull DNA away from mid-cell into both cell halves.</text>
</comment>
<evidence type="ECO:0000256" key="1">
    <source>
        <dbReference type="ARBA" id="ARBA00022829"/>
    </source>
</evidence>
<keyword evidence="3" id="KW-0132">Cell division</keyword>
<dbReference type="PANTHER" id="PTHR33969:SF2">
    <property type="entry name" value="SEGREGATION AND CONDENSATION PROTEIN A"/>
    <property type="match status" value="1"/>
</dbReference>
<name>A0A1G6LN07_9BACL</name>
<dbReference type="GO" id="GO:0006260">
    <property type="term" value="P:DNA replication"/>
    <property type="evidence" value="ECO:0007669"/>
    <property type="project" value="UniProtKB-UniRule"/>
</dbReference>
<evidence type="ECO:0000256" key="3">
    <source>
        <dbReference type="HAMAP-Rule" id="MF_01805"/>
    </source>
</evidence>
<dbReference type="Pfam" id="PF02616">
    <property type="entry name" value="SMC_ScpA"/>
    <property type="match status" value="1"/>
</dbReference>
<evidence type="ECO:0000256" key="2">
    <source>
        <dbReference type="ARBA" id="ARBA00044777"/>
    </source>
</evidence>
<dbReference type="GO" id="GO:0051301">
    <property type="term" value="P:cell division"/>
    <property type="evidence" value="ECO:0007669"/>
    <property type="project" value="UniProtKB-KW"/>
</dbReference>
<sequence length="262" mass="31022">MDLNIKLEMFEGPLDLLLHLIDTSEVDVCDIPISRITDQYMEYVMAMQQFELEVASEFLVMAATLLSIKSRMLLPRAEPVDLTDVLEEEGVDPREELIQRLLEYKRYKRLSNVLREREEERSRVFTRMPADLSAYAPKENPLKGITPDDLLQLFADLITARVEEEEEEPLTRMTREEISVSDRMEEIDRMLERKEELRFSELFQGKRMTRERVVTTFLAILELLKLHRIQIRQNELFEEIQMRRVWPEEGGRSENPAMEARD</sequence>
<reference evidence="4 5" key="1">
    <citation type="submission" date="2016-10" db="EMBL/GenBank/DDBJ databases">
        <authorList>
            <person name="de Groot N.N."/>
        </authorList>
    </citation>
    <scope>NUCLEOTIDE SEQUENCE [LARGE SCALE GENOMIC DNA]</scope>
    <source>
        <strain evidence="4 5">DSM 45514</strain>
    </source>
</reference>
<dbReference type="GO" id="GO:0007059">
    <property type="term" value="P:chromosome segregation"/>
    <property type="evidence" value="ECO:0007669"/>
    <property type="project" value="UniProtKB-UniRule"/>
</dbReference>
<dbReference type="EMBL" id="FMZA01000008">
    <property type="protein sequence ID" value="SDC44672.1"/>
    <property type="molecule type" value="Genomic_DNA"/>
</dbReference>
<comment type="similarity">
    <text evidence="3">Belongs to the ScpA family.</text>
</comment>
<keyword evidence="5" id="KW-1185">Reference proteome</keyword>
<evidence type="ECO:0000313" key="4">
    <source>
        <dbReference type="EMBL" id="SDC44672.1"/>
    </source>
</evidence>
<protein>
    <recommendedName>
        <fullName evidence="2 3">Segregation and condensation protein A</fullName>
    </recommendedName>
</protein>
<evidence type="ECO:0000313" key="5">
    <source>
        <dbReference type="Proteomes" id="UP000199387"/>
    </source>
</evidence>
<dbReference type="Proteomes" id="UP000199387">
    <property type="component" value="Unassembled WGS sequence"/>
</dbReference>
<dbReference type="GO" id="GO:0005737">
    <property type="term" value="C:cytoplasm"/>
    <property type="evidence" value="ECO:0007669"/>
    <property type="project" value="UniProtKB-SubCell"/>
</dbReference>
<organism evidence="4 5">
    <name type="scientific">Melghirimyces thermohalophilus</name>
    <dbReference type="NCBI Taxonomy" id="1236220"/>
    <lineage>
        <taxon>Bacteria</taxon>
        <taxon>Bacillati</taxon>
        <taxon>Bacillota</taxon>
        <taxon>Bacilli</taxon>
        <taxon>Bacillales</taxon>
        <taxon>Thermoactinomycetaceae</taxon>
        <taxon>Melghirimyces</taxon>
    </lineage>
</organism>
<dbReference type="STRING" id="1236220.SAMN04488112_10846"/>
<dbReference type="Gene3D" id="1.10.10.580">
    <property type="entry name" value="Structural maintenance of chromosome 1. Chain E"/>
    <property type="match status" value="1"/>
</dbReference>
<dbReference type="RefSeq" id="WP_091568400.1">
    <property type="nucleotide sequence ID" value="NZ_FMZA01000008.1"/>
</dbReference>
<comment type="subunit">
    <text evidence="3">Component of a cohesin-like complex composed of ScpA, ScpB and the Smc homodimer, in which ScpA and ScpB bind to the head domain of Smc. The presence of the three proteins is required for the association of the complex with DNA.</text>
</comment>
<dbReference type="Gene3D" id="6.10.250.2410">
    <property type="match status" value="1"/>
</dbReference>
<dbReference type="InterPro" id="IPR023093">
    <property type="entry name" value="ScpA-like_C"/>
</dbReference>